<proteinExistence type="predicted"/>
<dbReference type="CDD" id="cd07822">
    <property type="entry name" value="SRPBCC_4"/>
    <property type="match status" value="1"/>
</dbReference>
<dbReference type="OrthoDB" id="509124at2759"/>
<dbReference type="HOGENOM" id="CLU_069867_6_0_1"/>
<sequence length="163" mass="18602">MSNLPEPKFAGVVSLQASSTIDAPIEKVWDVLCNFQSYAEWLTKEPLSDQTPRDGAYMVMAVHIPPSSDPSRRPDSHPLEQITAVDHDNYRIAWRNCMPSWLVNAERWQALSVTEDGKTLYETREVMGGIGAYFIRWFLYKNLQLGFQAVADGLKKRAEQLQR</sequence>
<dbReference type="InterPro" id="IPR023393">
    <property type="entry name" value="START-like_dom_sf"/>
</dbReference>
<gene>
    <name evidence="1" type="ORF">FOMPIDRAFT_1031190</name>
</gene>
<dbReference type="InterPro" id="IPR019587">
    <property type="entry name" value="Polyketide_cyclase/dehydratase"/>
</dbReference>
<evidence type="ECO:0000313" key="2">
    <source>
        <dbReference type="Proteomes" id="UP000015241"/>
    </source>
</evidence>
<dbReference type="AlphaFoldDB" id="S8FB95"/>
<dbReference type="eggNOG" id="ENOG502SCM7">
    <property type="taxonomic scope" value="Eukaryota"/>
</dbReference>
<dbReference type="SUPFAM" id="SSF55961">
    <property type="entry name" value="Bet v1-like"/>
    <property type="match status" value="1"/>
</dbReference>
<protein>
    <recommendedName>
        <fullName evidence="3">Coenzyme Q-binding protein COQ10 START domain-containing protein</fullName>
    </recommendedName>
</protein>
<organism evidence="1 2">
    <name type="scientific">Fomitopsis schrenkii</name>
    <name type="common">Brown rot fungus</name>
    <dbReference type="NCBI Taxonomy" id="2126942"/>
    <lineage>
        <taxon>Eukaryota</taxon>
        <taxon>Fungi</taxon>
        <taxon>Dikarya</taxon>
        <taxon>Basidiomycota</taxon>
        <taxon>Agaricomycotina</taxon>
        <taxon>Agaricomycetes</taxon>
        <taxon>Polyporales</taxon>
        <taxon>Fomitopsis</taxon>
    </lineage>
</organism>
<dbReference type="InParanoid" id="S8FB95"/>
<name>S8FB95_FOMSC</name>
<evidence type="ECO:0008006" key="3">
    <source>
        <dbReference type="Google" id="ProtNLM"/>
    </source>
</evidence>
<dbReference type="Gene3D" id="3.30.530.20">
    <property type="match status" value="1"/>
</dbReference>
<evidence type="ECO:0000313" key="1">
    <source>
        <dbReference type="EMBL" id="EPS98875.1"/>
    </source>
</evidence>
<reference evidence="1 2" key="1">
    <citation type="journal article" date="2012" name="Science">
        <title>The Paleozoic origin of enzymatic lignin decomposition reconstructed from 31 fungal genomes.</title>
        <authorList>
            <person name="Floudas D."/>
            <person name="Binder M."/>
            <person name="Riley R."/>
            <person name="Barry K."/>
            <person name="Blanchette R.A."/>
            <person name="Henrissat B."/>
            <person name="Martinez A.T."/>
            <person name="Otillar R."/>
            <person name="Spatafora J.W."/>
            <person name="Yadav J.S."/>
            <person name="Aerts A."/>
            <person name="Benoit I."/>
            <person name="Boyd A."/>
            <person name="Carlson A."/>
            <person name="Copeland A."/>
            <person name="Coutinho P.M."/>
            <person name="de Vries R.P."/>
            <person name="Ferreira P."/>
            <person name="Findley K."/>
            <person name="Foster B."/>
            <person name="Gaskell J."/>
            <person name="Glotzer D."/>
            <person name="Gorecki P."/>
            <person name="Heitman J."/>
            <person name="Hesse C."/>
            <person name="Hori C."/>
            <person name="Igarashi K."/>
            <person name="Jurgens J.A."/>
            <person name="Kallen N."/>
            <person name="Kersten P."/>
            <person name="Kohler A."/>
            <person name="Kuees U."/>
            <person name="Kumar T.K.A."/>
            <person name="Kuo A."/>
            <person name="LaButti K."/>
            <person name="Larrondo L.F."/>
            <person name="Lindquist E."/>
            <person name="Ling A."/>
            <person name="Lombard V."/>
            <person name="Lucas S."/>
            <person name="Lundell T."/>
            <person name="Martin R."/>
            <person name="McLaughlin D.J."/>
            <person name="Morgenstern I."/>
            <person name="Morin E."/>
            <person name="Murat C."/>
            <person name="Nagy L.G."/>
            <person name="Nolan M."/>
            <person name="Ohm R.A."/>
            <person name="Patyshakuliyeva A."/>
            <person name="Rokas A."/>
            <person name="Ruiz-Duenas F.J."/>
            <person name="Sabat G."/>
            <person name="Salamov A."/>
            <person name="Samejima M."/>
            <person name="Schmutz J."/>
            <person name="Slot J.C."/>
            <person name="St John F."/>
            <person name="Stenlid J."/>
            <person name="Sun H."/>
            <person name="Sun S."/>
            <person name="Syed K."/>
            <person name="Tsang A."/>
            <person name="Wiebenga A."/>
            <person name="Young D."/>
            <person name="Pisabarro A."/>
            <person name="Eastwood D.C."/>
            <person name="Martin F."/>
            <person name="Cullen D."/>
            <person name="Grigoriev I.V."/>
            <person name="Hibbett D.S."/>
        </authorList>
    </citation>
    <scope>NUCLEOTIDE SEQUENCE</scope>
    <source>
        <strain evidence="2">FP-58527</strain>
    </source>
</reference>
<accession>S8FB95</accession>
<dbReference type="Proteomes" id="UP000015241">
    <property type="component" value="Unassembled WGS sequence"/>
</dbReference>
<keyword evidence="2" id="KW-1185">Reference proteome</keyword>
<dbReference type="EMBL" id="KE504161">
    <property type="protein sequence ID" value="EPS98875.1"/>
    <property type="molecule type" value="Genomic_DNA"/>
</dbReference>
<dbReference type="Pfam" id="PF10604">
    <property type="entry name" value="Polyketide_cyc2"/>
    <property type="match status" value="1"/>
</dbReference>